<keyword evidence="1" id="KW-0472">Membrane</keyword>
<dbReference type="EMBL" id="MHKV01000004">
    <property type="protein sequence ID" value="OGY97633.1"/>
    <property type="molecule type" value="Genomic_DNA"/>
</dbReference>
<dbReference type="AlphaFoldDB" id="A0A1G2C8D1"/>
<protein>
    <submittedName>
        <fullName evidence="2">Uncharacterized protein</fullName>
    </submittedName>
</protein>
<evidence type="ECO:0000313" key="2">
    <source>
        <dbReference type="EMBL" id="OGY97633.1"/>
    </source>
</evidence>
<evidence type="ECO:0000313" key="3">
    <source>
        <dbReference type="Proteomes" id="UP000176349"/>
    </source>
</evidence>
<keyword evidence="1" id="KW-1133">Transmembrane helix</keyword>
<proteinExistence type="predicted"/>
<name>A0A1G2C8D1_9BACT</name>
<organism evidence="2 3">
    <name type="scientific">Candidatus Liptonbacteria bacterium GWC1_60_9</name>
    <dbReference type="NCBI Taxonomy" id="1798645"/>
    <lineage>
        <taxon>Bacteria</taxon>
        <taxon>Candidatus Liptoniibacteriota</taxon>
    </lineage>
</organism>
<dbReference type="Proteomes" id="UP000176349">
    <property type="component" value="Unassembled WGS sequence"/>
</dbReference>
<sequence>MHRRTRCGGYLMLVMLVMSVTTLLYLRQHPASEAHQVTVPDVERWTEDCGEFQPIEFFLLKFCANPDGKGEIGVRGFYLTKGREIYIGKAWGITKDPAGGIMPVNLKRIRVLLVLKDGREFQGAAGAKPEMTAVFDKRGDQIGIKLRLRGADGSYAERVMMADPEER</sequence>
<keyword evidence="1" id="KW-0812">Transmembrane</keyword>
<comment type="caution">
    <text evidence="2">The sequence shown here is derived from an EMBL/GenBank/DDBJ whole genome shotgun (WGS) entry which is preliminary data.</text>
</comment>
<evidence type="ECO:0000256" key="1">
    <source>
        <dbReference type="SAM" id="Phobius"/>
    </source>
</evidence>
<accession>A0A1G2C8D1</accession>
<feature type="transmembrane region" description="Helical" evidence="1">
    <location>
        <begin position="7"/>
        <end position="26"/>
    </location>
</feature>
<gene>
    <name evidence="2" type="ORF">A2128_00430</name>
</gene>
<reference evidence="2 3" key="1">
    <citation type="journal article" date="2016" name="Nat. Commun.">
        <title>Thousands of microbial genomes shed light on interconnected biogeochemical processes in an aquifer system.</title>
        <authorList>
            <person name="Anantharaman K."/>
            <person name="Brown C.T."/>
            <person name="Hug L.A."/>
            <person name="Sharon I."/>
            <person name="Castelle C.J."/>
            <person name="Probst A.J."/>
            <person name="Thomas B.C."/>
            <person name="Singh A."/>
            <person name="Wilkins M.J."/>
            <person name="Karaoz U."/>
            <person name="Brodie E.L."/>
            <person name="Williams K.H."/>
            <person name="Hubbard S.S."/>
            <person name="Banfield J.F."/>
        </authorList>
    </citation>
    <scope>NUCLEOTIDE SEQUENCE [LARGE SCALE GENOMIC DNA]</scope>
</reference>